<protein>
    <submittedName>
        <fullName evidence="3">Uncharacterized protein</fullName>
    </submittedName>
</protein>
<evidence type="ECO:0000256" key="1">
    <source>
        <dbReference type="SAM" id="Coils"/>
    </source>
</evidence>
<organism evidence="3 4">
    <name type="scientific">Fistulifera solaris</name>
    <name type="common">Oleaginous diatom</name>
    <dbReference type="NCBI Taxonomy" id="1519565"/>
    <lineage>
        <taxon>Eukaryota</taxon>
        <taxon>Sar</taxon>
        <taxon>Stramenopiles</taxon>
        <taxon>Ochrophyta</taxon>
        <taxon>Bacillariophyta</taxon>
        <taxon>Bacillariophyceae</taxon>
        <taxon>Bacillariophycidae</taxon>
        <taxon>Naviculales</taxon>
        <taxon>Naviculaceae</taxon>
        <taxon>Fistulifera</taxon>
    </lineage>
</organism>
<dbReference type="InParanoid" id="A0A1Z5K5T4"/>
<evidence type="ECO:0000256" key="2">
    <source>
        <dbReference type="SAM" id="MobiDB-lite"/>
    </source>
</evidence>
<name>A0A1Z5K5T4_FISSO</name>
<feature type="compositionally biased region" description="Polar residues" evidence="2">
    <location>
        <begin position="35"/>
        <end position="51"/>
    </location>
</feature>
<accession>A0A1Z5K5T4</accession>
<proteinExistence type="predicted"/>
<feature type="compositionally biased region" description="Low complexity" evidence="2">
    <location>
        <begin position="1"/>
        <end position="18"/>
    </location>
</feature>
<gene>
    <name evidence="3" type="ORF">FisN_29Hu027</name>
</gene>
<feature type="region of interest" description="Disordered" evidence="2">
    <location>
        <begin position="1"/>
        <end position="76"/>
    </location>
</feature>
<dbReference type="PANTHER" id="PTHR33099">
    <property type="entry name" value="FE2OG DIOXYGENASE DOMAIN-CONTAINING PROTEIN"/>
    <property type="match status" value="1"/>
</dbReference>
<feature type="coiled-coil region" evidence="1">
    <location>
        <begin position="933"/>
        <end position="963"/>
    </location>
</feature>
<feature type="compositionally biased region" description="Basic and acidic residues" evidence="2">
    <location>
        <begin position="53"/>
        <end position="76"/>
    </location>
</feature>
<keyword evidence="4" id="KW-1185">Reference proteome</keyword>
<feature type="coiled-coil region" evidence="1">
    <location>
        <begin position="742"/>
        <end position="776"/>
    </location>
</feature>
<keyword evidence="1" id="KW-0175">Coiled coil</keyword>
<dbReference type="AlphaFoldDB" id="A0A1Z5K5T4"/>
<sequence>MEIETATSDSAIADAATIEVASPASNRSRKISLSPEISNKSASNKATTLDTPSADKETLEGTDLTETKEAEAETKETALKKPATLCDVYQALIHLPTPGATCLGGVASGLPTAPGLTVPSIGTVPLPITEMTANTLKAVAAAPASKEAWRIDAEQVSLQHPSWNKQLEKIVHAAASAFALVPEMVQAHLDQLVLFEKGSVYQKKPTKEGMFATLLIQLPSVFQGGAVVVSHHGKKQRFKLDDAAPFSCHSVAYYDDCEHDILLLTSGYRLALQYTEKALTRSGINALKGKDKSVATAVAGAEGWIVLIAQMKRTNRKHCRSGWGDSDSDDYDDDDENGDIQVEGLYHADGSDAQMHGNWILKQLDMDAVEDDGMIMEEDYFVDQTMWQLCSKGKMEYPGNCVTYTVGILIVFSDAGVFEHVCQSNIHNGVAEVVKDPQLLRRLLAFIEKKKPTLSYDDFGKLYPMLASSGLDVWESFRTLVSCLCKLTPTPEVAAIFSTLVKELGWNENTKPIMSIVESIPSCSPALHPAELSNTANFLHLMDLAEKDGYMNEVLSKVVAEFVATIVEGKGEEIWSSQQLVDLSFKWGNATQFQALHKWVAKASLATITKVRSCLERSTESSLTEAKGALTKMVIDGDKDKAVGDLVARKDKLEEALRGGKPEFLWRMPTPITPVAALREFLQSDQQATEIIVGGGIKNAKLVYESAGSGCYYGTYYNTPNEVLKRGFSVDMRATGVGHRARLEVKKTRDYYEAKLDEYEKNAQELQEVNSELRKLGVATKVDEPEPKRARIETSPESTDASLNEAKVAFAKGVNIRCKHLASGDLLERKQKLEEANRDGKPEFSWRMPGHHISERELLAFLRSDDQGPTLLQVSGGIQNARRVASLYNGSYQGTFLSVDGSSPEAILRKGYSLTASAHGTGRYVAVVMNKTRAYYEAKLAKYEEDIKALEEVKEELRKLDVETDDKLDGETDAKPAPQTGMLLNEVRVRVRSVLN</sequence>
<reference evidence="3 4" key="1">
    <citation type="journal article" date="2015" name="Plant Cell">
        <title>Oil accumulation by the oleaginous diatom Fistulifera solaris as revealed by the genome and transcriptome.</title>
        <authorList>
            <person name="Tanaka T."/>
            <person name="Maeda Y."/>
            <person name="Veluchamy A."/>
            <person name="Tanaka M."/>
            <person name="Abida H."/>
            <person name="Marechal E."/>
            <person name="Bowler C."/>
            <person name="Muto M."/>
            <person name="Sunaga Y."/>
            <person name="Tanaka M."/>
            <person name="Yoshino T."/>
            <person name="Taniguchi T."/>
            <person name="Fukuda Y."/>
            <person name="Nemoto M."/>
            <person name="Matsumoto M."/>
            <person name="Wong P.S."/>
            <person name="Aburatani S."/>
            <person name="Fujibuchi W."/>
        </authorList>
    </citation>
    <scope>NUCLEOTIDE SEQUENCE [LARGE SCALE GENOMIC DNA]</scope>
    <source>
        <strain evidence="3 4">JPCC DA0580</strain>
    </source>
</reference>
<dbReference type="EMBL" id="BDSP01000170">
    <property type="protein sequence ID" value="GAX21594.1"/>
    <property type="molecule type" value="Genomic_DNA"/>
</dbReference>
<dbReference type="OrthoDB" id="116233at2759"/>
<evidence type="ECO:0000313" key="3">
    <source>
        <dbReference type="EMBL" id="GAX21594.1"/>
    </source>
</evidence>
<evidence type="ECO:0000313" key="4">
    <source>
        <dbReference type="Proteomes" id="UP000198406"/>
    </source>
</evidence>
<dbReference type="Proteomes" id="UP000198406">
    <property type="component" value="Unassembled WGS sequence"/>
</dbReference>
<dbReference type="PANTHER" id="PTHR33099:SF7">
    <property type="entry name" value="MYND-TYPE DOMAIN-CONTAINING PROTEIN"/>
    <property type="match status" value="1"/>
</dbReference>
<comment type="caution">
    <text evidence="3">The sequence shown here is derived from an EMBL/GenBank/DDBJ whole genome shotgun (WGS) entry which is preliminary data.</text>
</comment>